<reference evidence="4" key="1">
    <citation type="submission" date="2016-11" db="EMBL/GenBank/DDBJ databases">
        <authorList>
            <person name="Varghese N."/>
            <person name="Submissions S."/>
        </authorList>
    </citation>
    <scope>NUCLEOTIDE SEQUENCE [LARGE SCALE GENOMIC DNA]</scope>
    <source>
        <strain evidence="4">USBA-503</strain>
    </source>
</reference>
<accession>A0A1M6QHP8</accession>
<sequence length="385" mass="40316">MKFSMKSKIGAAAATSLAGLAMMGAGSYALFTAQAQSNTQTFGAGVVDIATTGQGFQTFSNNHTIDFYNMVPGDYVGSYVVVQNTGSVNEVVDINTQAHGPIFWDDGLNNGKVTTLNGYSKGSLPSSDSPVASTAQSTYADFWQPRLLSNGPQVMGGDWESVDYPGTSQNSQYENDNHPASYTLNYQIYNEQPTVTMNATNSSTQAPTFTVTGSNGQTLTPASDIIANTITYTYNQAGYNPATGQDYPQQTGTFMNGQTPFSGSSDVQGIVLQPGQYMVVEYTGQLPIHAGNDYQDAWGSAQVVFNAAQWENNHNDDQNPILTSPTSPTQNTSSAGTTSGSGSVPTSPSGNGPTSGTGTPGVPSSSSSGNDSTTLSPNPPINFRS</sequence>
<name>A0A1M6QHP8_9BACL</name>
<gene>
    <name evidence="3" type="ORF">SAMN05443507_1103</name>
</gene>
<evidence type="ECO:0000256" key="2">
    <source>
        <dbReference type="SAM" id="SignalP"/>
    </source>
</evidence>
<feature type="chain" id="PRO_5013019972" evidence="2">
    <location>
        <begin position="36"/>
        <end position="385"/>
    </location>
</feature>
<organism evidence="3 4">
    <name type="scientific">Alicyclobacillus tolerans</name>
    <dbReference type="NCBI Taxonomy" id="90970"/>
    <lineage>
        <taxon>Bacteria</taxon>
        <taxon>Bacillati</taxon>
        <taxon>Bacillota</taxon>
        <taxon>Bacilli</taxon>
        <taxon>Bacillales</taxon>
        <taxon>Alicyclobacillaceae</taxon>
        <taxon>Alicyclobacillus</taxon>
    </lineage>
</organism>
<dbReference type="STRING" id="1830138.SAMN05443507_1103"/>
<protein>
    <submittedName>
        <fullName evidence="3">Camelysin metallo-endopeptidase</fullName>
    </submittedName>
</protein>
<feature type="region of interest" description="Disordered" evidence="1">
    <location>
        <begin position="313"/>
        <end position="385"/>
    </location>
</feature>
<dbReference type="EMBL" id="FRAF01000010">
    <property type="protein sequence ID" value="SHK19630.1"/>
    <property type="molecule type" value="Genomic_DNA"/>
</dbReference>
<dbReference type="InterPro" id="IPR022121">
    <property type="entry name" value="Peptidase_M73_camelysin"/>
</dbReference>
<keyword evidence="4" id="KW-1185">Reference proteome</keyword>
<evidence type="ECO:0000256" key="1">
    <source>
        <dbReference type="SAM" id="MobiDB-lite"/>
    </source>
</evidence>
<dbReference type="AlphaFoldDB" id="A0A1M6QHP8"/>
<evidence type="ECO:0000313" key="4">
    <source>
        <dbReference type="Proteomes" id="UP000184016"/>
    </source>
</evidence>
<keyword evidence="2" id="KW-0732">Signal</keyword>
<dbReference type="Proteomes" id="UP000184016">
    <property type="component" value="Unassembled WGS sequence"/>
</dbReference>
<dbReference type="Pfam" id="PF12389">
    <property type="entry name" value="Peptidase_M73"/>
    <property type="match status" value="1"/>
</dbReference>
<evidence type="ECO:0000313" key="3">
    <source>
        <dbReference type="EMBL" id="SHK19630.1"/>
    </source>
</evidence>
<proteinExistence type="predicted"/>
<feature type="signal peptide" evidence="2">
    <location>
        <begin position="1"/>
        <end position="35"/>
    </location>
</feature>
<feature type="compositionally biased region" description="Low complexity" evidence="1">
    <location>
        <begin position="323"/>
        <end position="352"/>
    </location>
</feature>
<feature type="compositionally biased region" description="Low complexity" evidence="1">
    <location>
        <begin position="360"/>
        <end position="376"/>
    </location>
</feature>